<protein>
    <submittedName>
        <fullName evidence="3">Extracellular solute-binding protein</fullName>
    </submittedName>
</protein>
<evidence type="ECO:0000313" key="3">
    <source>
        <dbReference type="EMBL" id="MDI4648101.1"/>
    </source>
</evidence>
<feature type="chain" id="PRO_5047334609" evidence="2">
    <location>
        <begin position="25"/>
        <end position="460"/>
    </location>
</feature>
<dbReference type="InterPro" id="IPR050490">
    <property type="entry name" value="Bact_solute-bd_prot1"/>
</dbReference>
<dbReference type="Gene3D" id="3.40.190.10">
    <property type="entry name" value="Periplasmic binding protein-like II"/>
    <property type="match status" value="2"/>
</dbReference>
<comment type="caution">
    <text evidence="3">The sequence shown here is derived from an EMBL/GenBank/DDBJ whole genome shotgun (WGS) entry which is preliminary data.</text>
</comment>
<keyword evidence="2" id="KW-0732">Signal</keyword>
<sequence>MKNNSMAKAAILMAGALLVLSACSGKNENSNSKPSDSPSVAAGSSEAAPTESAKESAGTDGKKIKMRVITITTDENRNNIMDKYIKPKIAEALPNLEVEFEPGGGGEDMANKLKTLNASEDMPDVFWNDAGYFTPLKSTGSIMDLTSYISNDGFLSKYAVPDALKHVDGKIYSLSSGADTYFTPVIFYHKDMFEQAGVKAPATFDEFLQISKTLKGKGMVPAVTPGKDGWGVKLFMLQQMIQIGDPQAMADLVSNKTNFDNPSVQEGAARIEKMVKEGVFPDGIANLDYGPAMEMFTSKKAAMLMMFTWELPNLAKDETVDFFPFPSAGDKYDPTKSVQFWGSPLNGYAVSGKTKHPEEAVKLAEFLAMADALYFETTGAPIALQTGNTPADKSPLMQKFVDWYNPIPNKIASMALNSLDARTSAEMSTEGANLLTGEYAAPDFNKAMNKIWSENTWFDN</sequence>
<dbReference type="PROSITE" id="PS51257">
    <property type="entry name" value="PROKAR_LIPOPROTEIN"/>
    <property type="match status" value="1"/>
</dbReference>
<gene>
    <name evidence="3" type="ORF">KB449_24335</name>
</gene>
<dbReference type="RefSeq" id="WP_282910838.1">
    <property type="nucleotide sequence ID" value="NZ_JAGRPV010000001.1"/>
</dbReference>
<evidence type="ECO:0000313" key="4">
    <source>
        <dbReference type="Proteomes" id="UP001161691"/>
    </source>
</evidence>
<dbReference type="Proteomes" id="UP001161691">
    <property type="component" value="Unassembled WGS sequence"/>
</dbReference>
<evidence type="ECO:0000256" key="1">
    <source>
        <dbReference type="SAM" id="MobiDB-lite"/>
    </source>
</evidence>
<proteinExistence type="predicted"/>
<reference evidence="3" key="1">
    <citation type="submission" date="2023-04" db="EMBL/GenBank/DDBJ databases">
        <title>Comparative genomic analysis of Cohnella hashimotonis sp. nov., isolated from the International Space Station.</title>
        <authorList>
            <person name="Venkateswaran K."/>
            <person name="Simpson A."/>
        </authorList>
    </citation>
    <scope>NUCLEOTIDE SEQUENCE</scope>
    <source>
        <strain evidence="3">F6_2S_P_1</strain>
    </source>
</reference>
<dbReference type="Pfam" id="PF01547">
    <property type="entry name" value="SBP_bac_1"/>
    <property type="match status" value="1"/>
</dbReference>
<accession>A0ABT6TMR4</accession>
<feature type="compositionally biased region" description="Polar residues" evidence="1">
    <location>
        <begin position="25"/>
        <end position="38"/>
    </location>
</feature>
<organism evidence="3 4">
    <name type="scientific">Cohnella hashimotonis</name>
    <dbReference type="NCBI Taxonomy" id="2826895"/>
    <lineage>
        <taxon>Bacteria</taxon>
        <taxon>Bacillati</taxon>
        <taxon>Bacillota</taxon>
        <taxon>Bacilli</taxon>
        <taxon>Bacillales</taxon>
        <taxon>Paenibacillaceae</taxon>
        <taxon>Cohnella</taxon>
    </lineage>
</organism>
<dbReference type="SUPFAM" id="SSF53850">
    <property type="entry name" value="Periplasmic binding protein-like II"/>
    <property type="match status" value="1"/>
</dbReference>
<name>A0ABT6TMR4_9BACL</name>
<feature type="signal peptide" evidence="2">
    <location>
        <begin position="1"/>
        <end position="24"/>
    </location>
</feature>
<keyword evidence="4" id="KW-1185">Reference proteome</keyword>
<dbReference type="PANTHER" id="PTHR43649">
    <property type="entry name" value="ARABINOSE-BINDING PROTEIN-RELATED"/>
    <property type="match status" value="1"/>
</dbReference>
<dbReference type="EMBL" id="JAGRPV010000001">
    <property type="protein sequence ID" value="MDI4648101.1"/>
    <property type="molecule type" value="Genomic_DNA"/>
</dbReference>
<dbReference type="InterPro" id="IPR006059">
    <property type="entry name" value="SBP"/>
</dbReference>
<evidence type="ECO:0000256" key="2">
    <source>
        <dbReference type="SAM" id="SignalP"/>
    </source>
</evidence>
<feature type="region of interest" description="Disordered" evidence="1">
    <location>
        <begin position="25"/>
        <end position="61"/>
    </location>
</feature>